<keyword evidence="1" id="KW-0472">Membrane</keyword>
<accession>A0A146K1U2</accession>
<evidence type="ECO:0000313" key="3">
    <source>
        <dbReference type="EMBL" id="JAP90853.1"/>
    </source>
</evidence>
<feature type="transmembrane region" description="Helical" evidence="1">
    <location>
        <begin position="20"/>
        <end position="42"/>
    </location>
</feature>
<proteinExistence type="predicted"/>
<dbReference type="Pfam" id="PF01764">
    <property type="entry name" value="Lipase_3"/>
    <property type="match status" value="1"/>
</dbReference>
<feature type="transmembrane region" description="Helical" evidence="1">
    <location>
        <begin position="54"/>
        <end position="74"/>
    </location>
</feature>
<dbReference type="InterPro" id="IPR002921">
    <property type="entry name" value="Fungal_lipase-type"/>
</dbReference>
<sequence>QQALYYLLQFSLIQFPISAMLIFAVVSHLIVSLVNASYLMIATDSPFSSATQSFFMFLYCFLLLIFCSTSANVAELISTCYENGFKLLKQMKENLQFDLDIFNKVTKNGPENRFQNRFLLVIMFWSFACAVLMIFIVALSLLLNVKYNMFNLVVYVYAANIVIQCFAIIIVSEFVLQFVNKTVTKANLIIFTPFYASTSMFFTWLFERKCFLKKRYNAELVAFLTALALNCIFLLTVSYTAFEHPNACIVIFIYFVSYYIFGFQKKKTNQKSNVAMMTQNIQLFFVVAIAILALAYLLGFKKEDEDAIKKSYSTNQKHTTVNGQQSELCLPDFKNLTILDYVWLSKITYGEEFIHYFSNFRQFKEYQFVEYNENNENLWVFKPFDPNSPTIFAFRGTYSVMDAYHDVQTFFAEISATISSSLTLSALMDNNISRLIYQSYDFFGDKAFRNNQLLVDLQLAAIDTLQNGFEFSKLYQFDNYSNTTTNVLTENQTQFISFSLQNAIFVGHSLGGSVAKLIGLNKSKPAVSISGPGVYYTAINKYSNYNMYKYIKNVIPARDYIPMLGKQEGTIIHIPCEFSQCHPLLITVQTLTDMCGENN</sequence>
<feature type="transmembrane region" description="Helical" evidence="1">
    <location>
        <begin position="281"/>
        <end position="300"/>
    </location>
</feature>
<dbReference type="SUPFAM" id="SSF53474">
    <property type="entry name" value="alpha/beta-Hydrolases"/>
    <property type="match status" value="1"/>
</dbReference>
<protein>
    <submittedName>
        <fullName evidence="3">Lipase (Class 3) domain-containing protein</fullName>
    </submittedName>
</protein>
<feature type="transmembrane region" description="Helical" evidence="1">
    <location>
        <begin position="218"/>
        <end position="238"/>
    </location>
</feature>
<feature type="domain" description="Fungal lipase-type" evidence="2">
    <location>
        <begin position="392"/>
        <end position="564"/>
    </location>
</feature>
<feature type="transmembrane region" description="Helical" evidence="1">
    <location>
        <begin position="244"/>
        <end position="261"/>
    </location>
</feature>
<dbReference type="InterPro" id="IPR029058">
    <property type="entry name" value="AB_hydrolase_fold"/>
</dbReference>
<feature type="transmembrane region" description="Helical" evidence="1">
    <location>
        <begin position="118"/>
        <end position="142"/>
    </location>
</feature>
<reference evidence="3" key="1">
    <citation type="submission" date="2015-07" db="EMBL/GenBank/DDBJ databases">
        <title>Adaptation to a free-living lifestyle via gene acquisitions in the diplomonad Trepomonas sp. PC1.</title>
        <authorList>
            <person name="Xu F."/>
            <person name="Jerlstrom-Hultqvist J."/>
            <person name="Kolisko M."/>
            <person name="Simpson A.G.B."/>
            <person name="Roger A.J."/>
            <person name="Svard S.G."/>
            <person name="Andersson J.O."/>
        </authorList>
    </citation>
    <scope>NUCLEOTIDE SEQUENCE</scope>
    <source>
        <strain evidence="3">PC1</strain>
    </source>
</reference>
<organism evidence="3">
    <name type="scientific">Trepomonas sp. PC1</name>
    <dbReference type="NCBI Taxonomy" id="1076344"/>
    <lineage>
        <taxon>Eukaryota</taxon>
        <taxon>Metamonada</taxon>
        <taxon>Diplomonadida</taxon>
        <taxon>Hexamitidae</taxon>
        <taxon>Hexamitinae</taxon>
        <taxon>Trepomonas</taxon>
    </lineage>
</organism>
<evidence type="ECO:0000259" key="2">
    <source>
        <dbReference type="Pfam" id="PF01764"/>
    </source>
</evidence>
<feature type="transmembrane region" description="Helical" evidence="1">
    <location>
        <begin position="188"/>
        <end position="206"/>
    </location>
</feature>
<dbReference type="GO" id="GO:0006629">
    <property type="term" value="P:lipid metabolic process"/>
    <property type="evidence" value="ECO:0007669"/>
    <property type="project" value="InterPro"/>
</dbReference>
<feature type="non-terminal residue" evidence="3">
    <location>
        <position position="1"/>
    </location>
</feature>
<dbReference type="EMBL" id="GDID01005753">
    <property type="protein sequence ID" value="JAP90853.1"/>
    <property type="molecule type" value="Transcribed_RNA"/>
</dbReference>
<feature type="transmembrane region" description="Helical" evidence="1">
    <location>
        <begin position="154"/>
        <end position="176"/>
    </location>
</feature>
<keyword evidence="1" id="KW-0812">Transmembrane</keyword>
<evidence type="ECO:0000256" key="1">
    <source>
        <dbReference type="SAM" id="Phobius"/>
    </source>
</evidence>
<name>A0A146K1U2_9EUKA</name>
<gene>
    <name evidence="3" type="ORF">TPC1_17725</name>
</gene>
<keyword evidence="1" id="KW-1133">Transmembrane helix</keyword>
<dbReference type="Gene3D" id="3.40.50.1820">
    <property type="entry name" value="alpha/beta hydrolase"/>
    <property type="match status" value="1"/>
</dbReference>
<dbReference type="AlphaFoldDB" id="A0A146K1U2"/>